<dbReference type="InterPro" id="IPR029063">
    <property type="entry name" value="SAM-dependent_MTases_sf"/>
</dbReference>
<comment type="similarity">
    <text evidence="4">Belongs to the class I-like SAM-binding methyltransferase superfamily. RNA M5U methyltransferase family.</text>
</comment>
<dbReference type="SUPFAM" id="SSF53335">
    <property type="entry name" value="S-adenosyl-L-methionine-dependent methyltransferases"/>
    <property type="match status" value="1"/>
</dbReference>
<evidence type="ECO:0000313" key="7">
    <source>
        <dbReference type="EMBL" id="QAY74607.1"/>
    </source>
</evidence>
<reference evidence="7 8" key="1">
    <citation type="submission" date="2019-01" db="EMBL/GenBank/DDBJ databases">
        <title>Genome sequencing of strain FW100M-8.</title>
        <authorList>
            <person name="Heo J."/>
            <person name="Kim S.-J."/>
            <person name="Kim J.-S."/>
            <person name="Hong S.-B."/>
            <person name="Kwon S.-W."/>
        </authorList>
    </citation>
    <scope>NUCLEOTIDE SEQUENCE [LARGE SCALE GENOMIC DNA]</scope>
    <source>
        <strain evidence="7 8">FW100M-8</strain>
    </source>
</reference>
<keyword evidence="3 4" id="KW-0949">S-adenosyl-L-methionine</keyword>
<dbReference type="EMBL" id="CP035491">
    <property type="protein sequence ID" value="QAY74607.1"/>
    <property type="molecule type" value="Genomic_DNA"/>
</dbReference>
<evidence type="ECO:0000259" key="6">
    <source>
        <dbReference type="PROSITE" id="PS50926"/>
    </source>
</evidence>
<dbReference type="Pfam" id="PF01938">
    <property type="entry name" value="TRAM"/>
    <property type="match status" value="1"/>
</dbReference>
<dbReference type="Pfam" id="PF05958">
    <property type="entry name" value="tRNA_U5-meth_tr"/>
    <property type="match status" value="1"/>
</dbReference>
<evidence type="ECO:0000256" key="2">
    <source>
        <dbReference type="ARBA" id="ARBA00022679"/>
    </source>
</evidence>
<feature type="compositionally biased region" description="Basic residues" evidence="5">
    <location>
        <begin position="1"/>
        <end position="13"/>
    </location>
</feature>
<dbReference type="OrthoDB" id="9804590at2"/>
<dbReference type="Gene3D" id="2.40.50.1070">
    <property type="match status" value="1"/>
</dbReference>
<feature type="region of interest" description="Disordered" evidence="5">
    <location>
        <begin position="1"/>
        <end position="38"/>
    </location>
</feature>
<evidence type="ECO:0000256" key="5">
    <source>
        <dbReference type="SAM" id="MobiDB-lite"/>
    </source>
</evidence>
<accession>A0A4P6FKT3</accession>
<feature type="domain" description="TRAM" evidence="6">
    <location>
        <begin position="33"/>
        <end position="92"/>
    </location>
</feature>
<sequence>MPRAQRPARRPARPAREGAASQRGRDSRPAKAPATDGPVLELDVERIAHGGVAVARHEGRVVFVADAIPGERVRARVADASKDRFWRADTVEVLEASADRRAHAWPEASVDRAPERRAGGAEFGHIRMSRQRALKAEVLTDALSRFAGLERDVVVEAVDPAHAPGVDADAGTGWRTRVRLHVDRDGRVGPYASRSHTVVPVETLPLATPELQAIARLSDRFAGAESIDLVAPAGGAPELVIDAPRRSPLIHEEVLGRTFRLDRGGFWQVHRGAAATLALAVQDAIDADRFDPRAANLDLYGGVGLLAGAVIDRFGETVRITSVEADERATDHAAANLSGTIGAHAETGRVDRWLERLDAGADRLLRDRLARATIVLDPPRAGAGREVVERLAALKPAQLVYVACDPVALARDLGTFRNFGYDLETLRAFDLFPNTHHVEAVARLTARV</sequence>
<dbReference type="GO" id="GO:0070475">
    <property type="term" value="P:rRNA base methylation"/>
    <property type="evidence" value="ECO:0007669"/>
    <property type="project" value="TreeGrafter"/>
</dbReference>
<dbReference type="PANTHER" id="PTHR11061">
    <property type="entry name" value="RNA M5U METHYLTRANSFERASE"/>
    <property type="match status" value="1"/>
</dbReference>
<dbReference type="PANTHER" id="PTHR11061:SF30">
    <property type="entry name" value="TRNA (URACIL(54)-C(5))-METHYLTRANSFERASE"/>
    <property type="match status" value="1"/>
</dbReference>
<evidence type="ECO:0000313" key="8">
    <source>
        <dbReference type="Proteomes" id="UP000291259"/>
    </source>
</evidence>
<dbReference type="InterPro" id="IPR002792">
    <property type="entry name" value="TRAM_dom"/>
</dbReference>
<gene>
    <name evidence="7" type="ORF">ET445_15965</name>
</gene>
<dbReference type="RefSeq" id="WP_129192151.1">
    <property type="nucleotide sequence ID" value="NZ_CP035491.1"/>
</dbReference>
<dbReference type="SUPFAM" id="SSF50249">
    <property type="entry name" value="Nucleic acid-binding proteins"/>
    <property type="match status" value="1"/>
</dbReference>
<evidence type="ECO:0000256" key="4">
    <source>
        <dbReference type="PROSITE-ProRule" id="PRU01024"/>
    </source>
</evidence>
<keyword evidence="1 4" id="KW-0489">Methyltransferase</keyword>
<dbReference type="GO" id="GO:0070041">
    <property type="term" value="F:rRNA (uridine-C5-)-methyltransferase activity"/>
    <property type="evidence" value="ECO:0007669"/>
    <property type="project" value="TreeGrafter"/>
</dbReference>
<feature type="binding site" evidence="4">
    <location>
        <position position="268"/>
    </location>
    <ligand>
        <name>S-adenosyl-L-methionine</name>
        <dbReference type="ChEBI" id="CHEBI:59789"/>
    </ligand>
</feature>
<evidence type="ECO:0000256" key="3">
    <source>
        <dbReference type="ARBA" id="ARBA00022691"/>
    </source>
</evidence>
<feature type="active site" description="Nucleophile" evidence="4">
    <location>
        <position position="404"/>
    </location>
</feature>
<dbReference type="KEGG" id="agf:ET445_15965"/>
<keyword evidence="8" id="KW-1185">Reference proteome</keyword>
<feature type="binding site" evidence="4">
    <location>
        <position position="324"/>
    </location>
    <ligand>
        <name>S-adenosyl-L-methionine</name>
        <dbReference type="ChEBI" id="CHEBI:59789"/>
    </ligand>
</feature>
<dbReference type="AlphaFoldDB" id="A0A4P6FKT3"/>
<dbReference type="Gene3D" id="3.40.50.150">
    <property type="entry name" value="Vaccinia Virus protein VP39"/>
    <property type="match status" value="2"/>
</dbReference>
<evidence type="ECO:0000256" key="1">
    <source>
        <dbReference type="ARBA" id="ARBA00022603"/>
    </source>
</evidence>
<proteinExistence type="inferred from homology"/>
<keyword evidence="2 4" id="KW-0808">Transferase</keyword>
<dbReference type="InterPro" id="IPR010280">
    <property type="entry name" value="U5_MeTrfase_fam"/>
</dbReference>
<dbReference type="InterPro" id="IPR012340">
    <property type="entry name" value="NA-bd_OB-fold"/>
</dbReference>
<feature type="binding site" evidence="4">
    <location>
        <position position="300"/>
    </location>
    <ligand>
        <name>S-adenosyl-L-methionine</name>
        <dbReference type="ChEBI" id="CHEBI:59789"/>
    </ligand>
</feature>
<protein>
    <submittedName>
        <fullName evidence="7">Class I SAM-dependent RNA methyltransferase</fullName>
    </submittedName>
</protein>
<dbReference type="PROSITE" id="PS51687">
    <property type="entry name" value="SAM_MT_RNA_M5U"/>
    <property type="match status" value="1"/>
</dbReference>
<organism evidence="7 8">
    <name type="scientific">Agromyces protaetiae</name>
    <dbReference type="NCBI Taxonomy" id="2509455"/>
    <lineage>
        <taxon>Bacteria</taxon>
        <taxon>Bacillati</taxon>
        <taxon>Actinomycetota</taxon>
        <taxon>Actinomycetes</taxon>
        <taxon>Micrococcales</taxon>
        <taxon>Microbacteriaceae</taxon>
        <taxon>Agromyces</taxon>
    </lineage>
</organism>
<name>A0A4P6FKT3_9MICO</name>
<feature type="binding site" evidence="4">
    <location>
        <position position="377"/>
    </location>
    <ligand>
        <name>S-adenosyl-L-methionine</name>
        <dbReference type="ChEBI" id="CHEBI:59789"/>
    </ligand>
</feature>
<dbReference type="Gene3D" id="2.40.50.140">
    <property type="entry name" value="Nucleic acid-binding proteins"/>
    <property type="match status" value="1"/>
</dbReference>
<dbReference type="PROSITE" id="PS50926">
    <property type="entry name" value="TRAM"/>
    <property type="match status" value="1"/>
</dbReference>
<dbReference type="Proteomes" id="UP000291259">
    <property type="component" value="Chromosome"/>
</dbReference>